<accession>A0A1H0QQ38</accession>
<dbReference type="SUPFAM" id="SSF53756">
    <property type="entry name" value="UDP-Glycosyltransferase/glycogen phosphorylase"/>
    <property type="match status" value="1"/>
</dbReference>
<evidence type="ECO:0000313" key="2">
    <source>
        <dbReference type="EMBL" id="SDP19477.1"/>
    </source>
</evidence>
<dbReference type="STRING" id="91360.SAMN05660330_02073"/>
<dbReference type="EMBL" id="FNJI01000012">
    <property type="protein sequence ID" value="SDP19477.1"/>
    <property type="molecule type" value="Genomic_DNA"/>
</dbReference>
<dbReference type="Gene3D" id="3.40.50.2000">
    <property type="entry name" value="Glycogen Phosphorylase B"/>
    <property type="match status" value="2"/>
</dbReference>
<dbReference type="InterPro" id="IPR028098">
    <property type="entry name" value="Glyco_trans_4-like_N"/>
</dbReference>
<dbReference type="Proteomes" id="UP000199073">
    <property type="component" value="Unassembled WGS sequence"/>
</dbReference>
<dbReference type="RefSeq" id="WP_092222505.1">
    <property type="nucleotide sequence ID" value="NZ_FNJI01000012.1"/>
</dbReference>
<dbReference type="PANTHER" id="PTHR45947">
    <property type="entry name" value="SULFOQUINOVOSYL TRANSFERASE SQD2"/>
    <property type="match status" value="1"/>
</dbReference>
<feature type="domain" description="Glycosyltransferase subfamily 4-like N-terminal" evidence="1">
    <location>
        <begin position="24"/>
        <end position="173"/>
    </location>
</feature>
<proteinExistence type="predicted"/>
<dbReference type="Pfam" id="PF13439">
    <property type="entry name" value="Glyco_transf_4"/>
    <property type="match status" value="1"/>
</dbReference>
<dbReference type="PANTHER" id="PTHR45947:SF3">
    <property type="entry name" value="SULFOQUINOVOSYL TRANSFERASE SQD2"/>
    <property type="match status" value="1"/>
</dbReference>
<name>A0A1H0QQ38_9BACT</name>
<dbReference type="Pfam" id="PF13692">
    <property type="entry name" value="Glyco_trans_1_4"/>
    <property type="match status" value="1"/>
</dbReference>
<dbReference type="OrthoDB" id="9806653at2"/>
<keyword evidence="2" id="KW-0808">Transferase</keyword>
<keyword evidence="3" id="KW-1185">Reference proteome</keyword>
<reference evidence="2 3" key="1">
    <citation type="submission" date="2016-10" db="EMBL/GenBank/DDBJ databases">
        <authorList>
            <person name="de Groot N.N."/>
        </authorList>
    </citation>
    <scope>NUCLEOTIDE SEQUENCE [LARGE SCALE GENOMIC DNA]</scope>
    <source>
        <strain evidence="2 3">DSM 12130</strain>
    </source>
</reference>
<sequence length="356" mass="40142">MRILLICKRYYTNKDLLKDKFGRLYHLPKQLANRGINVLVLAFDYRNSVKKELTEDNLIIQSIPTTPSKILSAPVRVYLKSKNFFPDIVIASADSHIGLLGLLIARKFKIPFVFDVYDYYPAFNGNKIPGFKFIFHTVVKKANLLLCTSTSLEKKLILLNANTSLIQNGVDTNLFHPMDMMKTRAELGLALDALYIGYFGSIDASRGPLLIEAGKVLRKKHPKLRLLLAGKIKGVNISYPWIQYFGNLPHNKIPNLINSCDLVAIPYAKTSFNDYCGACKIAEYLACGKPIVATKVSDHEHLLVETPASLCDPNYESMVDSLQLQLLQRKCATFSKKLTWTHIGSIIYSELNLLQK</sequence>
<evidence type="ECO:0000313" key="3">
    <source>
        <dbReference type="Proteomes" id="UP000199073"/>
    </source>
</evidence>
<dbReference type="AlphaFoldDB" id="A0A1H0QQ38"/>
<protein>
    <submittedName>
        <fullName evidence="2">Glycosyltransferase involved in cell wall bisynthesis</fullName>
    </submittedName>
</protein>
<dbReference type="InterPro" id="IPR050194">
    <property type="entry name" value="Glycosyltransferase_grp1"/>
</dbReference>
<organism evidence="2 3">
    <name type="scientific">Desulforhopalus singaporensis</name>
    <dbReference type="NCBI Taxonomy" id="91360"/>
    <lineage>
        <taxon>Bacteria</taxon>
        <taxon>Pseudomonadati</taxon>
        <taxon>Thermodesulfobacteriota</taxon>
        <taxon>Desulfobulbia</taxon>
        <taxon>Desulfobulbales</taxon>
        <taxon>Desulfocapsaceae</taxon>
        <taxon>Desulforhopalus</taxon>
    </lineage>
</organism>
<gene>
    <name evidence="2" type="ORF">SAMN05660330_02073</name>
</gene>
<dbReference type="GO" id="GO:0016757">
    <property type="term" value="F:glycosyltransferase activity"/>
    <property type="evidence" value="ECO:0007669"/>
    <property type="project" value="TreeGrafter"/>
</dbReference>
<evidence type="ECO:0000259" key="1">
    <source>
        <dbReference type="Pfam" id="PF13439"/>
    </source>
</evidence>